<gene>
    <name evidence="7" type="ORF">LLUT_LOCUS19412</name>
</gene>
<evidence type="ECO:0000256" key="2">
    <source>
        <dbReference type="ARBA" id="ARBA00022801"/>
    </source>
</evidence>
<keyword evidence="3 4" id="KW-0326">Glycosidase</keyword>
<dbReference type="GO" id="GO:0000272">
    <property type="term" value="P:polysaccharide catabolic process"/>
    <property type="evidence" value="ECO:0007669"/>
    <property type="project" value="InterPro"/>
</dbReference>
<feature type="domain" description="Glycoside hydrolase family 5" evidence="6">
    <location>
        <begin position="68"/>
        <end position="351"/>
    </location>
</feature>
<dbReference type="Gene3D" id="3.20.20.80">
    <property type="entry name" value="Glycosidases"/>
    <property type="match status" value="1"/>
</dbReference>
<dbReference type="InterPro" id="IPR001547">
    <property type="entry name" value="Glyco_hydro_5"/>
</dbReference>
<dbReference type="SUPFAM" id="SSF51445">
    <property type="entry name" value="(Trans)glycosidases"/>
    <property type="match status" value="1"/>
</dbReference>
<organism evidence="7 8">
    <name type="scientific">Lupinus luteus</name>
    <name type="common">European yellow lupine</name>
    <dbReference type="NCBI Taxonomy" id="3873"/>
    <lineage>
        <taxon>Eukaryota</taxon>
        <taxon>Viridiplantae</taxon>
        <taxon>Streptophyta</taxon>
        <taxon>Embryophyta</taxon>
        <taxon>Tracheophyta</taxon>
        <taxon>Spermatophyta</taxon>
        <taxon>Magnoliopsida</taxon>
        <taxon>eudicotyledons</taxon>
        <taxon>Gunneridae</taxon>
        <taxon>Pentapetalae</taxon>
        <taxon>rosids</taxon>
        <taxon>fabids</taxon>
        <taxon>Fabales</taxon>
        <taxon>Fabaceae</taxon>
        <taxon>Papilionoideae</taxon>
        <taxon>50 kb inversion clade</taxon>
        <taxon>genistoids sensu lato</taxon>
        <taxon>core genistoids</taxon>
        <taxon>Genisteae</taxon>
        <taxon>Lupinus</taxon>
    </lineage>
</organism>
<keyword evidence="8" id="KW-1185">Reference proteome</keyword>
<evidence type="ECO:0000259" key="6">
    <source>
        <dbReference type="Pfam" id="PF00150"/>
    </source>
</evidence>
<evidence type="ECO:0000256" key="3">
    <source>
        <dbReference type="ARBA" id="ARBA00023295"/>
    </source>
</evidence>
<proteinExistence type="inferred from homology"/>
<dbReference type="InterPro" id="IPR017853">
    <property type="entry name" value="GH"/>
</dbReference>
<evidence type="ECO:0000313" key="7">
    <source>
        <dbReference type="EMBL" id="CAL0318352.1"/>
    </source>
</evidence>
<dbReference type="PANTHER" id="PTHR31263">
    <property type="entry name" value="CELLULASE FAMILY PROTEIN (AFU_ORTHOLOGUE AFUA_5G14560)"/>
    <property type="match status" value="1"/>
</dbReference>
<dbReference type="EMBL" id="CAXHTB010000013">
    <property type="protein sequence ID" value="CAL0318352.1"/>
    <property type="molecule type" value="Genomic_DNA"/>
</dbReference>
<evidence type="ECO:0000313" key="8">
    <source>
        <dbReference type="Proteomes" id="UP001497480"/>
    </source>
</evidence>
<feature type="signal peptide" evidence="5">
    <location>
        <begin position="1"/>
        <end position="26"/>
    </location>
</feature>
<name>A0AAV1XA22_LUPLU</name>
<accession>A0AAV1XA22</accession>
<feature type="chain" id="PRO_5043382291" description="Glycoside hydrolase family 5 domain-containing protein" evidence="5">
    <location>
        <begin position="27"/>
        <end position="533"/>
    </location>
</feature>
<dbReference type="Proteomes" id="UP001497480">
    <property type="component" value="Unassembled WGS sequence"/>
</dbReference>
<dbReference type="GO" id="GO:0004553">
    <property type="term" value="F:hydrolase activity, hydrolyzing O-glycosyl compounds"/>
    <property type="evidence" value="ECO:0007669"/>
    <property type="project" value="InterPro"/>
</dbReference>
<protein>
    <recommendedName>
        <fullName evidence="6">Glycoside hydrolase family 5 domain-containing protein</fullName>
    </recommendedName>
</protein>
<evidence type="ECO:0000256" key="4">
    <source>
        <dbReference type="RuleBase" id="RU361153"/>
    </source>
</evidence>
<dbReference type="PANTHER" id="PTHR31263:SF50">
    <property type="entry name" value="HYDROLYZING O-GLYCOSYL COMPOUNDS HYDROLASE"/>
    <property type="match status" value="1"/>
</dbReference>
<comment type="similarity">
    <text evidence="1 4">Belongs to the glycosyl hydrolase 5 (cellulase A) family.</text>
</comment>
<sequence>MRTTQSMHLVFLVVPLIALFASHSNAYPLSTHKKFIIDDSTGQRAKLVCGNWAGHLTPMIPEGLHKLPLKDIVGQLVKYKFNCVRLTYAIYMWTRYSNNKVSDTFATLNLTKIVQGISKNNPWVLNVTHINVFEAVIKELGAQNVHVLLDNHVSKPQWCCDNDDGNGFFNDMYFDPKEWIQGLTLAAKHFAGNSAVVAQSLRNELRGPRQNEIDWYNYMSQAALAIHMQNPKVLVVIGGLSYATDLHFLRNRSLEIDLGNKTVFETHLYAFSRAPRETWLKQPLNMVCSNAIKGIDDRDGFLTTGNNSAPLIFSEFGFDQSGGYVADSIFMTCLQTYLVSTDMDWGYWSFHGSYYIRENIVQFDEIFGVLNSDWNGLRDPNFPDKFQLLQRKNQDPTSKGTNAYILYHPLTGKCGLVNNKNELELGSCESQNRWSYNGSVILLNSTKKCLTNSGEGLPVIVSDACQSQRSFWKPESLSRLHLATTDKDGNQLCLHKNSNSSSIVTSKCICVKDDPLCLDNPQSQWFQLVPTNV</sequence>
<keyword evidence="5" id="KW-0732">Signal</keyword>
<reference evidence="7 8" key="1">
    <citation type="submission" date="2024-03" db="EMBL/GenBank/DDBJ databases">
        <authorList>
            <person name="Martinez-Hernandez J."/>
        </authorList>
    </citation>
    <scope>NUCLEOTIDE SEQUENCE [LARGE SCALE GENOMIC DNA]</scope>
</reference>
<dbReference type="AlphaFoldDB" id="A0AAV1XA22"/>
<evidence type="ECO:0000256" key="1">
    <source>
        <dbReference type="ARBA" id="ARBA00005641"/>
    </source>
</evidence>
<dbReference type="Pfam" id="PF00150">
    <property type="entry name" value="Cellulase"/>
    <property type="match status" value="1"/>
</dbReference>
<keyword evidence="2 4" id="KW-0378">Hydrolase</keyword>
<evidence type="ECO:0000256" key="5">
    <source>
        <dbReference type="SAM" id="SignalP"/>
    </source>
</evidence>
<comment type="caution">
    <text evidence="7">The sequence shown here is derived from an EMBL/GenBank/DDBJ whole genome shotgun (WGS) entry which is preliminary data.</text>
</comment>